<keyword evidence="2" id="KW-1185">Reference proteome</keyword>
<sequence length="385" mass="42444">MSDGGGKSVRDNYERSKTKNRNDDFAQAIAKIAVAQVCESVGFQSFQQSALNKLSDVVVRYIREIGKTANNYANLAGRTESNVFDIIQGLEDLGSYQGFSGASDINRSLAGSGVVQEITQYVGESEEIPFVYSIPEFPVIKDRNPNPSFGQVGETFPDDHVPPWLPAFPDPQTYLNSPPRNDRELDTQMVEIKHGKEQRMEERTLLNLQHRLACNGSDVPTSFEPVDAAKAKQAAESNQFLVAPLRFGEKEVSSMVLPPKVLDGVAARSNELVQNHVSVFATFTPPIEAMPEAPIGEELLGVPSPAPQSADMELDSDEVRENVPLNARSTIQFKIGIGKKSLGPSTSLWNGDIEKVNSWFGSDNEKTNKKRRAEQIMKEPTEDMQ</sequence>
<comment type="caution">
    <text evidence="1">The sequence shown here is derived from an EMBL/GenBank/DDBJ whole genome shotgun (WGS) entry which is preliminary data.</text>
</comment>
<name>A0ACB7Y3L5_9ERIC</name>
<gene>
    <name evidence="1" type="ORF">Vadar_030578</name>
</gene>
<reference evidence="1 2" key="1">
    <citation type="journal article" date="2021" name="Hortic Res">
        <title>High-quality reference genome and annotation aids understanding of berry development for evergreen blueberry (Vaccinium darrowii).</title>
        <authorList>
            <person name="Yu J."/>
            <person name="Hulse-Kemp A.M."/>
            <person name="Babiker E."/>
            <person name="Staton M."/>
        </authorList>
    </citation>
    <scope>NUCLEOTIDE SEQUENCE [LARGE SCALE GENOMIC DNA]</scope>
    <source>
        <strain evidence="2">cv. NJ 8807/NJ 8810</strain>
        <tissue evidence="1">Young leaf</tissue>
    </source>
</reference>
<dbReference type="Proteomes" id="UP000828048">
    <property type="component" value="Chromosome 5"/>
</dbReference>
<evidence type="ECO:0000313" key="2">
    <source>
        <dbReference type="Proteomes" id="UP000828048"/>
    </source>
</evidence>
<proteinExistence type="predicted"/>
<evidence type="ECO:0000313" key="1">
    <source>
        <dbReference type="EMBL" id="KAH7847818.1"/>
    </source>
</evidence>
<accession>A0ACB7Y3L5</accession>
<dbReference type="EMBL" id="CM037155">
    <property type="protein sequence ID" value="KAH7847818.1"/>
    <property type="molecule type" value="Genomic_DNA"/>
</dbReference>
<protein>
    <submittedName>
        <fullName evidence="1">Uncharacterized protein</fullName>
    </submittedName>
</protein>
<organism evidence="1 2">
    <name type="scientific">Vaccinium darrowii</name>
    <dbReference type="NCBI Taxonomy" id="229202"/>
    <lineage>
        <taxon>Eukaryota</taxon>
        <taxon>Viridiplantae</taxon>
        <taxon>Streptophyta</taxon>
        <taxon>Embryophyta</taxon>
        <taxon>Tracheophyta</taxon>
        <taxon>Spermatophyta</taxon>
        <taxon>Magnoliopsida</taxon>
        <taxon>eudicotyledons</taxon>
        <taxon>Gunneridae</taxon>
        <taxon>Pentapetalae</taxon>
        <taxon>asterids</taxon>
        <taxon>Ericales</taxon>
        <taxon>Ericaceae</taxon>
        <taxon>Vaccinioideae</taxon>
        <taxon>Vaccinieae</taxon>
        <taxon>Vaccinium</taxon>
    </lineage>
</organism>